<protein>
    <submittedName>
        <fullName evidence="1">Uncharacterized protein</fullName>
    </submittedName>
</protein>
<name>A0A918MSQ5_9ACTN</name>
<comment type="caution">
    <text evidence="1">The sequence shown here is derived from an EMBL/GenBank/DDBJ whole genome shotgun (WGS) entry which is preliminary data.</text>
</comment>
<dbReference type="RefSeq" id="WP_268253164.1">
    <property type="nucleotide sequence ID" value="NZ_BMUE01000007.1"/>
</dbReference>
<dbReference type="AlphaFoldDB" id="A0A918MSQ5"/>
<sequence length="44" mass="4717">MVGALAAALIATTLNAETLDIVKWAGGTFVAVTLFVLRIHDEFR</sequence>
<gene>
    <name evidence="1" type="ORF">GCM10010503_35590</name>
</gene>
<dbReference type="EMBL" id="BMUE01000007">
    <property type="protein sequence ID" value="GGW55419.1"/>
    <property type="molecule type" value="Genomic_DNA"/>
</dbReference>
<dbReference type="Proteomes" id="UP000620224">
    <property type="component" value="Unassembled WGS sequence"/>
</dbReference>
<evidence type="ECO:0000313" key="1">
    <source>
        <dbReference type="EMBL" id="GGW55419.1"/>
    </source>
</evidence>
<evidence type="ECO:0000313" key="2">
    <source>
        <dbReference type="Proteomes" id="UP000620224"/>
    </source>
</evidence>
<keyword evidence="2" id="KW-1185">Reference proteome</keyword>
<proteinExistence type="predicted"/>
<organism evidence="1 2">
    <name type="scientific">Streptomyces lucensis JCM 4490</name>
    <dbReference type="NCBI Taxonomy" id="1306176"/>
    <lineage>
        <taxon>Bacteria</taxon>
        <taxon>Bacillati</taxon>
        <taxon>Actinomycetota</taxon>
        <taxon>Actinomycetes</taxon>
        <taxon>Kitasatosporales</taxon>
        <taxon>Streptomycetaceae</taxon>
        <taxon>Streptomyces</taxon>
    </lineage>
</organism>
<reference evidence="1" key="2">
    <citation type="submission" date="2020-09" db="EMBL/GenBank/DDBJ databases">
        <authorList>
            <person name="Sun Q."/>
            <person name="Ohkuma M."/>
        </authorList>
    </citation>
    <scope>NUCLEOTIDE SEQUENCE</scope>
    <source>
        <strain evidence="1">JCM 4490</strain>
    </source>
</reference>
<accession>A0A918MSQ5</accession>
<reference evidence="1" key="1">
    <citation type="journal article" date="2014" name="Int. J. Syst. Evol. Microbiol.">
        <title>Complete genome sequence of Corynebacterium casei LMG S-19264T (=DSM 44701T), isolated from a smear-ripened cheese.</title>
        <authorList>
            <consortium name="US DOE Joint Genome Institute (JGI-PGF)"/>
            <person name="Walter F."/>
            <person name="Albersmeier A."/>
            <person name="Kalinowski J."/>
            <person name="Ruckert C."/>
        </authorList>
    </citation>
    <scope>NUCLEOTIDE SEQUENCE</scope>
    <source>
        <strain evidence="1">JCM 4490</strain>
    </source>
</reference>